<organism evidence="1 2">
    <name type="scientific">Ficus carica</name>
    <name type="common">Common fig</name>
    <dbReference type="NCBI Taxonomy" id="3494"/>
    <lineage>
        <taxon>Eukaryota</taxon>
        <taxon>Viridiplantae</taxon>
        <taxon>Streptophyta</taxon>
        <taxon>Embryophyta</taxon>
        <taxon>Tracheophyta</taxon>
        <taxon>Spermatophyta</taxon>
        <taxon>Magnoliopsida</taxon>
        <taxon>eudicotyledons</taxon>
        <taxon>Gunneridae</taxon>
        <taxon>Pentapetalae</taxon>
        <taxon>rosids</taxon>
        <taxon>fabids</taxon>
        <taxon>Rosales</taxon>
        <taxon>Moraceae</taxon>
        <taxon>Ficeae</taxon>
        <taxon>Ficus</taxon>
    </lineage>
</organism>
<dbReference type="Proteomes" id="UP001187192">
    <property type="component" value="Unassembled WGS sequence"/>
</dbReference>
<reference evidence="1" key="1">
    <citation type="submission" date="2023-07" db="EMBL/GenBank/DDBJ databases">
        <title>draft genome sequence of fig (Ficus carica).</title>
        <authorList>
            <person name="Takahashi T."/>
            <person name="Nishimura K."/>
        </authorList>
    </citation>
    <scope>NUCLEOTIDE SEQUENCE</scope>
</reference>
<evidence type="ECO:0000313" key="1">
    <source>
        <dbReference type="EMBL" id="GMN72555.1"/>
    </source>
</evidence>
<sequence>MPVAVLGGPWRRCSK</sequence>
<comment type="caution">
    <text evidence="1">The sequence shown here is derived from an EMBL/GenBank/DDBJ whole genome shotgun (WGS) entry which is preliminary data.</text>
</comment>
<protein>
    <submittedName>
        <fullName evidence="1">Uncharacterized protein</fullName>
    </submittedName>
</protein>
<proteinExistence type="predicted"/>
<keyword evidence="2" id="KW-1185">Reference proteome</keyword>
<dbReference type="EMBL" id="BTGU01019405">
    <property type="protein sequence ID" value="GMN72555.1"/>
    <property type="molecule type" value="Genomic_DNA"/>
</dbReference>
<name>A0AA88EDM7_FICCA</name>
<evidence type="ECO:0000313" key="2">
    <source>
        <dbReference type="Proteomes" id="UP001187192"/>
    </source>
</evidence>
<gene>
    <name evidence="1" type="ORF">TIFTF001_056022</name>
</gene>
<accession>A0AA88EDM7</accession>